<evidence type="ECO:0000256" key="5">
    <source>
        <dbReference type="ARBA" id="ARBA00022801"/>
    </source>
</evidence>
<dbReference type="PROSITE" id="PS51782">
    <property type="entry name" value="LYSM"/>
    <property type="match status" value="1"/>
</dbReference>
<evidence type="ECO:0000256" key="4">
    <source>
        <dbReference type="ARBA" id="ARBA00022723"/>
    </source>
</evidence>
<evidence type="ECO:0000256" key="6">
    <source>
        <dbReference type="ARBA" id="ARBA00022833"/>
    </source>
</evidence>
<dbReference type="InterPro" id="IPR011055">
    <property type="entry name" value="Dup_hybrid_motif"/>
</dbReference>
<keyword evidence="7" id="KW-0482">Metalloprotease</keyword>
<dbReference type="Pfam" id="PF04225">
    <property type="entry name" value="LysM_OapA"/>
    <property type="match status" value="1"/>
</dbReference>
<dbReference type="PANTHER" id="PTHR21666:SF288">
    <property type="entry name" value="CELL DIVISION PROTEIN YTFB"/>
    <property type="match status" value="1"/>
</dbReference>
<feature type="domain" description="LysM" evidence="8">
    <location>
        <begin position="98"/>
        <end position="145"/>
    </location>
</feature>
<keyword evidence="5" id="KW-0378">Hydrolase</keyword>
<comment type="caution">
    <text evidence="9">The sequence shown here is derived from an EMBL/GenBank/DDBJ whole genome shotgun (WGS) entry which is preliminary data.</text>
</comment>
<proteinExistence type="predicted"/>
<dbReference type="InterPro" id="IPR016047">
    <property type="entry name" value="M23ase_b-sheet_dom"/>
</dbReference>
<dbReference type="InterPro" id="IPR018392">
    <property type="entry name" value="LysM"/>
</dbReference>
<dbReference type="AlphaFoldDB" id="A0A4Z0LZD6"/>
<keyword evidence="6" id="KW-0862">Zinc</keyword>
<name>A0A4Z0LZD6_9GAMM</name>
<dbReference type="FunFam" id="2.70.70.10:FF:000002">
    <property type="entry name" value="Murein DD-endopeptidase MepM"/>
    <property type="match status" value="1"/>
</dbReference>
<dbReference type="GO" id="GO:0006508">
    <property type="term" value="P:proteolysis"/>
    <property type="evidence" value="ECO:0007669"/>
    <property type="project" value="UniProtKB-KW"/>
</dbReference>
<evidence type="ECO:0000256" key="3">
    <source>
        <dbReference type="ARBA" id="ARBA00022670"/>
    </source>
</evidence>
<evidence type="ECO:0000256" key="2">
    <source>
        <dbReference type="ARBA" id="ARBA00004196"/>
    </source>
</evidence>
<sequence>MSSTNRPRGATALRPEQTRTAIAAQLTQLRGHVAAGAVLALGVALAIGLRPAPSGSDVHTSIDELTNPVAQATALVEAQPVAEPVTIAEPAPPAPEWVEETVRSGDNLSLIFKRAGYTTRDVYEVTNSPDGKALARIYPGQTIAFHGDEDGTLSAIRHVKNALETITYYRGEDGFSSEVSTRTPEVRRGSASGVITSSLYMAGKEAGLSTTTIMDMANIFGGVIDFVGDPRKGDTMELVFEQEFLDGKRFADGAILAASYTNRGKTFTAFRYTDSNGDVGYYSEDGISLRRAFLLAPVDFTRISSNFNPRRLHPVLGTLRPHRGTDYAAPTGTPVYAAGDGRVVKSGYSSANGNYVFIRHGDQFETKYLHLSKRRATVGQKVTQGQVIGNVGATGLASGPHLHYEFLMNGVHRDPRTVHKFLPKAKALPDTEMPAFRSAIADTAVQLAQLREREEATRMAMAEHQDGHG</sequence>
<dbReference type="GO" id="GO:0004222">
    <property type="term" value="F:metalloendopeptidase activity"/>
    <property type="evidence" value="ECO:0007669"/>
    <property type="project" value="TreeGrafter"/>
</dbReference>
<dbReference type="Gene3D" id="3.10.450.350">
    <property type="match status" value="2"/>
</dbReference>
<organism evidence="9 10">
    <name type="scientific">Mangrovimicrobium sediminis</name>
    <dbReference type="NCBI Taxonomy" id="2562682"/>
    <lineage>
        <taxon>Bacteria</taxon>
        <taxon>Pseudomonadati</taxon>
        <taxon>Pseudomonadota</taxon>
        <taxon>Gammaproteobacteria</taxon>
        <taxon>Cellvibrionales</taxon>
        <taxon>Halieaceae</taxon>
        <taxon>Mangrovimicrobium</taxon>
    </lineage>
</organism>
<dbReference type="Pfam" id="PF01551">
    <property type="entry name" value="Peptidase_M23"/>
    <property type="match status" value="1"/>
</dbReference>
<evidence type="ECO:0000256" key="7">
    <source>
        <dbReference type="ARBA" id="ARBA00023049"/>
    </source>
</evidence>
<dbReference type="OrthoDB" id="9805070at2"/>
<protein>
    <submittedName>
        <fullName evidence="9">Peptidase M23</fullName>
    </submittedName>
</protein>
<evidence type="ECO:0000256" key="1">
    <source>
        <dbReference type="ARBA" id="ARBA00001947"/>
    </source>
</evidence>
<comment type="cofactor">
    <cofactor evidence="1">
        <name>Zn(2+)</name>
        <dbReference type="ChEBI" id="CHEBI:29105"/>
    </cofactor>
</comment>
<keyword evidence="10" id="KW-1185">Reference proteome</keyword>
<dbReference type="Proteomes" id="UP000298050">
    <property type="component" value="Unassembled WGS sequence"/>
</dbReference>
<gene>
    <name evidence="9" type="ORF">E4634_12940</name>
</gene>
<keyword evidence="3" id="KW-0645">Protease</keyword>
<dbReference type="GO" id="GO:0030313">
    <property type="term" value="C:cell envelope"/>
    <property type="evidence" value="ECO:0007669"/>
    <property type="project" value="UniProtKB-SubCell"/>
</dbReference>
<dbReference type="GO" id="GO:0046872">
    <property type="term" value="F:metal ion binding"/>
    <property type="evidence" value="ECO:0007669"/>
    <property type="project" value="UniProtKB-KW"/>
</dbReference>
<dbReference type="InterPro" id="IPR045834">
    <property type="entry name" value="Csd3_N2"/>
</dbReference>
<keyword evidence="4" id="KW-0479">Metal-binding</keyword>
<comment type="subcellular location">
    <subcellularLocation>
        <location evidence="2">Cell envelope</location>
    </subcellularLocation>
</comment>
<evidence type="ECO:0000313" key="9">
    <source>
        <dbReference type="EMBL" id="TGD72435.1"/>
    </source>
</evidence>
<dbReference type="Pfam" id="PF19425">
    <property type="entry name" value="Csd3_N2"/>
    <property type="match status" value="1"/>
</dbReference>
<dbReference type="CDD" id="cd00118">
    <property type="entry name" value="LysM"/>
    <property type="match status" value="1"/>
</dbReference>
<dbReference type="SUPFAM" id="SSF51261">
    <property type="entry name" value="Duplicated hybrid motif"/>
    <property type="match status" value="1"/>
</dbReference>
<dbReference type="InterPro" id="IPR007340">
    <property type="entry name" value="LysM_Opacity-associatedA"/>
</dbReference>
<evidence type="ECO:0000313" key="10">
    <source>
        <dbReference type="Proteomes" id="UP000298050"/>
    </source>
</evidence>
<reference evidence="9 10" key="1">
    <citation type="submission" date="2019-04" db="EMBL/GenBank/DDBJ databases">
        <title>Taxonomy of novel Haliea sp. from mangrove soil of West Coast of India.</title>
        <authorList>
            <person name="Verma A."/>
            <person name="Kumar P."/>
            <person name="Krishnamurthi S."/>
        </authorList>
    </citation>
    <scope>NUCLEOTIDE SEQUENCE [LARGE SCALE GENOMIC DNA]</scope>
    <source>
        <strain evidence="9 10">SAOS-164</strain>
    </source>
</reference>
<dbReference type="Gene3D" id="2.70.70.10">
    <property type="entry name" value="Glucose Permease (Domain IIA)"/>
    <property type="match status" value="1"/>
</dbReference>
<dbReference type="CDD" id="cd12797">
    <property type="entry name" value="M23_peptidase"/>
    <property type="match status" value="1"/>
</dbReference>
<dbReference type="EMBL" id="SRLE01000009">
    <property type="protein sequence ID" value="TGD72435.1"/>
    <property type="molecule type" value="Genomic_DNA"/>
</dbReference>
<evidence type="ECO:0000259" key="8">
    <source>
        <dbReference type="PROSITE" id="PS51782"/>
    </source>
</evidence>
<accession>A0A4Z0LZD6</accession>
<dbReference type="PANTHER" id="PTHR21666">
    <property type="entry name" value="PEPTIDASE-RELATED"/>
    <property type="match status" value="1"/>
</dbReference>
<dbReference type="InterPro" id="IPR050570">
    <property type="entry name" value="Cell_wall_metabolism_enzyme"/>
</dbReference>